<dbReference type="GO" id="GO:0016020">
    <property type="term" value="C:membrane"/>
    <property type="evidence" value="ECO:0007669"/>
    <property type="project" value="UniProtKB-SubCell"/>
</dbReference>
<gene>
    <name evidence="7" type="ORF">PCON_07437</name>
</gene>
<dbReference type="eggNOG" id="ENOG502S3II">
    <property type="taxonomic scope" value="Eukaryota"/>
</dbReference>
<dbReference type="InterPro" id="IPR029208">
    <property type="entry name" value="COX14"/>
</dbReference>
<evidence type="ECO:0000313" key="7">
    <source>
        <dbReference type="EMBL" id="CCX07848.1"/>
    </source>
</evidence>
<evidence type="ECO:0000256" key="1">
    <source>
        <dbReference type="ARBA" id="ARBA00004167"/>
    </source>
</evidence>
<dbReference type="AlphaFoldDB" id="U4L0U2"/>
<dbReference type="Proteomes" id="UP000018144">
    <property type="component" value="Unassembled WGS sequence"/>
</dbReference>
<accession>U4L0U2</accession>
<dbReference type="STRING" id="1076935.U4L0U2"/>
<dbReference type="OrthoDB" id="4205486at2759"/>
<keyword evidence="4 6" id="KW-0472">Membrane</keyword>
<evidence type="ECO:0000256" key="2">
    <source>
        <dbReference type="ARBA" id="ARBA00022692"/>
    </source>
</evidence>
<comment type="subcellular location">
    <subcellularLocation>
        <location evidence="1">Membrane</location>
        <topology evidence="1">Single-pass membrane protein</topology>
    </subcellularLocation>
</comment>
<dbReference type="Pfam" id="PF14880">
    <property type="entry name" value="COX14"/>
    <property type="match status" value="1"/>
</dbReference>
<name>U4L0U2_PYROM</name>
<dbReference type="EMBL" id="HF935378">
    <property type="protein sequence ID" value="CCX07848.1"/>
    <property type="molecule type" value="Genomic_DNA"/>
</dbReference>
<evidence type="ECO:0000256" key="6">
    <source>
        <dbReference type="SAM" id="Phobius"/>
    </source>
</evidence>
<feature type="region of interest" description="Disordered" evidence="5">
    <location>
        <begin position="1"/>
        <end position="25"/>
    </location>
</feature>
<evidence type="ECO:0000313" key="8">
    <source>
        <dbReference type="Proteomes" id="UP000018144"/>
    </source>
</evidence>
<feature type="transmembrane region" description="Helical" evidence="6">
    <location>
        <begin position="65"/>
        <end position="86"/>
    </location>
</feature>
<proteinExistence type="predicted"/>
<keyword evidence="3 6" id="KW-1133">Transmembrane helix</keyword>
<evidence type="ECO:0000256" key="3">
    <source>
        <dbReference type="ARBA" id="ARBA00022989"/>
    </source>
</evidence>
<evidence type="ECO:0000256" key="4">
    <source>
        <dbReference type="ARBA" id="ARBA00023136"/>
    </source>
</evidence>
<sequence length="231" mass="24767">MPRSVADATRFTPTGPVAGTAETPQQRVARLREAAKKAKAEKMAGSFMDQLVDKGRLWADRAHRITAIGLIGATFVCGAITVYAFTDMAIYNSKRKAERKQKMLEEAALNPPVNFAADAATATADTATATAAVAGIAEPRPSAWERVKSWGLSGMTPADQEYKNAFEKARETEQAEAEKLMAPIIVQATKEGRDHGDRIDRLGADDLVKGEKAKGGSVGVMSSVTGWWSGR</sequence>
<protein>
    <submittedName>
        <fullName evidence="7">Uncharacterized protein</fullName>
    </submittedName>
</protein>
<dbReference type="OMA" id="WERVKSW"/>
<organism evidence="7 8">
    <name type="scientific">Pyronema omphalodes (strain CBS 100304)</name>
    <name type="common">Pyronema confluens</name>
    <dbReference type="NCBI Taxonomy" id="1076935"/>
    <lineage>
        <taxon>Eukaryota</taxon>
        <taxon>Fungi</taxon>
        <taxon>Dikarya</taxon>
        <taxon>Ascomycota</taxon>
        <taxon>Pezizomycotina</taxon>
        <taxon>Pezizomycetes</taxon>
        <taxon>Pezizales</taxon>
        <taxon>Pyronemataceae</taxon>
        <taxon>Pyronema</taxon>
    </lineage>
</organism>
<reference evidence="7 8" key="1">
    <citation type="journal article" date="2013" name="PLoS Genet.">
        <title>The genome and development-dependent transcriptomes of Pyronema confluens: a window into fungal evolution.</title>
        <authorList>
            <person name="Traeger S."/>
            <person name="Altegoer F."/>
            <person name="Freitag M."/>
            <person name="Gabaldon T."/>
            <person name="Kempken F."/>
            <person name="Kumar A."/>
            <person name="Marcet-Houben M."/>
            <person name="Poggeler S."/>
            <person name="Stajich J.E."/>
            <person name="Nowrousian M."/>
        </authorList>
    </citation>
    <scope>NUCLEOTIDE SEQUENCE [LARGE SCALE GENOMIC DNA]</scope>
    <source>
        <strain evidence="8">CBS 100304</strain>
        <tissue evidence="7">Vegetative mycelium</tissue>
    </source>
</reference>
<keyword evidence="8" id="KW-1185">Reference proteome</keyword>
<keyword evidence="2 6" id="KW-0812">Transmembrane</keyword>
<evidence type="ECO:0000256" key="5">
    <source>
        <dbReference type="SAM" id="MobiDB-lite"/>
    </source>
</evidence>